<dbReference type="EMBL" id="MK878904">
    <property type="protein sequence ID" value="QDF16991.1"/>
    <property type="molecule type" value="Genomic_DNA"/>
</dbReference>
<name>A0A4Y6EI37_9CAUD</name>
<feature type="transmembrane region" description="Helical" evidence="1">
    <location>
        <begin position="62"/>
        <end position="80"/>
    </location>
</feature>
<organism evidence="2 3">
    <name type="scientific">Microbacterium phage TinyTimothy</name>
    <dbReference type="NCBI Taxonomy" id="2583039"/>
    <lineage>
        <taxon>Viruses</taxon>
        <taxon>Duplodnaviria</taxon>
        <taxon>Heunggongvirae</taxon>
        <taxon>Uroviricota</taxon>
        <taxon>Caudoviricetes</taxon>
        <taxon>Eekayvirinae</taxon>
        <taxon>Tinytimothyvirus</taxon>
        <taxon>Tinytimothyvirus tinytimothy</taxon>
    </lineage>
</organism>
<feature type="transmembrane region" description="Helical" evidence="1">
    <location>
        <begin position="92"/>
        <end position="110"/>
    </location>
</feature>
<evidence type="ECO:0000256" key="1">
    <source>
        <dbReference type="SAM" id="Phobius"/>
    </source>
</evidence>
<keyword evidence="1" id="KW-0472">Membrane</keyword>
<protein>
    <submittedName>
        <fullName evidence="2">Uncharacterized protein</fullName>
    </submittedName>
</protein>
<reference evidence="2 3" key="1">
    <citation type="submission" date="2019-05" db="EMBL/GenBank/DDBJ databases">
        <authorList>
            <person name="Baumgardner C.A."/>
            <person name="Folse N.B."/>
            <person name="Neri L.M."/>
            <person name="Renaud V.D."/>
            <person name="Wallen J.R."/>
            <person name="Bintz B.J."/>
            <person name="Gainey M.D."/>
            <person name="Garlena R.A."/>
            <person name="Russell D.A."/>
            <person name="Pope W.H."/>
            <person name="Jacobs-Sera D."/>
            <person name="Hatfull G.F."/>
        </authorList>
    </citation>
    <scope>NUCLEOTIDE SEQUENCE [LARGE SCALE GENOMIC DNA]</scope>
</reference>
<evidence type="ECO:0000313" key="2">
    <source>
        <dbReference type="EMBL" id="QDF16991.1"/>
    </source>
</evidence>
<feature type="transmembrane region" description="Helical" evidence="1">
    <location>
        <begin position="122"/>
        <end position="144"/>
    </location>
</feature>
<proteinExistence type="predicted"/>
<keyword evidence="1" id="KW-0812">Transmembrane</keyword>
<dbReference type="Proteomes" id="UP000318861">
    <property type="component" value="Segment"/>
</dbReference>
<dbReference type="KEGG" id="vg:55618063"/>
<gene>
    <name evidence="2" type="primary">38</name>
    <name evidence="2" type="ORF">SEA_TINYTIMOTHY_38</name>
</gene>
<dbReference type="RefSeq" id="YP_009847666.1">
    <property type="nucleotide sequence ID" value="NC_048777.1"/>
</dbReference>
<feature type="transmembrane region" description="Helical" evidence="1">
    <location>
        <begin position="28"/>
        <end position="50"/>
    </location>
</feature>
<dbReference type="GeneID" id="55618063"/>
<keyword evidence="3" id="KW-1185">Reference proteome</keyword>
<sequence length="161" mass="17884">MSSLLRNTVWEKGALDGEPRKYRALVRVWLPIYDGIAIAAGIFAILFGSSLLDRIYGDLTDVIGAVYSFVAFVCLIGVAHPHLWKVEVMAKIVLIGMLLSYVLAVLISPSPQQIAYASGPSWFVAAMLCWGVPMAGFRLTQLAVEEFERQVLRRAKEIRNE</sequence>
<accession>A0A4Y6EI37</accession>
<evidence type="ECO:0000313" key="3">
    <source>
        <dbReference type="Proteomes" id="UP000318861"/>
    </source>
</evidence>
<keyword evidence="1" id="KW-1133">Transmembrane helix</keyword>